<dbReference type="InterPro" id="IPR023298">
    <property type="entry name" value="ATPase_P-typ_TM_dom_sf"/>
</dbReference>
<dbReference type="GeneID" id="85197035"/>
<evidence type="ECO:0000256" key="12">
    <source>
        <dbReference type="SAM" id="Phobius"/>
    </source>
</evidence>
<dbReference type="GO" id="GO:0015086">
    <property type="term" value="F:cadmium ion transmembrane transporter activity"/>
    <property type="evidence" value="ECO:0007669"/>
    <property type="project" value="TreeGrafter"/>
</dbReference>
<dbReference type="Pfam" id="PF00702">
    <property type="entry name" value="Hydrolase"/>
    <property type="match status" value="1"/>
</dbReference>
<feature type="transmembrane region" description="Helical" evidence="12">
    <location>
        <begin position="463"/>
        <end position="483"/>
    </location>
</feature>
<dbReference type="PRINTS" id="PR00941">
    <property type="entry name" value="CDATPASE"/>
</dbReference>
<dbReference type="InterPro" id="IPR001757">
    <property type="entry name" value="P_typ_ATPase"/>
</dbReference>
<accession>A0AA96VAQ6</accession>
<keyword evidence="5 12" id="KW-0812">Transmembrane</keyword>
<keyword evidence="10 12" id="KW-1133">Transmembrane helix</keyword>
<dbReference type="RefSeq" id="WP_316559940.1">
    <property type="nucleotide sequence ID" value="NZ_CP131062.1"/>
</dbReference>
<evidence type="ECO:0000256" key="5">
    <source>
        <dbReference type="ARBA" id="ARBA00022692"/>
    </source>
</evidence>
<feature type="transmembrane region" description="Helical" evidence="12">
    <location>
        <begin position="495"/>
        <end position="516"/>
    </location>
</feature>
<evidence type="ECO:0000256" key="8">
    <source>
        <dbReference type="ARBA" id="ARBA00022840"/>
    </source>
</evidence>
<evidence type="ECO:0000313" key="14">
    <source>
        <dbReference type="EMBL" id="WNY28398.1"/>
    </source>
</evidence>
<dbReference type="CDD" id="cd00371">
    <property type="entry name" value="HMA"/>
    <property type="match status" value="2"/>
</dbReference>
<dbReference type="AlphaFoldDB" id="A0AA96VAQ6"/>
<dbReference type="SUPFAM" id="SSF81653">
    <property type="entry name" value="Calcium ATPase, transduction domain A"/>
    <property type="match status" value="1"/>
</dbReference>
<reference evidence="14 15" key="1">
    <citation type="submission" date="2023-07" db="EMBL/GenBank/DDBJ databases">
        <title>Closed genome sequence of Methanimicrococcus sp. Es2.</title>
        <authorList>
            <person name="Protasov E."/>
            <person name="Platt K."/>
            <person name="Reeh H."/>
            <person name="Poehlein A."/>
            <person name="Daniel R."/>
            <person name="Brune A."/>
        </authorList>
    </citation>
    <scope>NUCLEOTIDE SEQUENCE [LARGE SCALE GENOMIC DNA]</scope>
    <source>
        <strain evidence="14 15">Es2</strain>
    </source>
</reference>
<evidence type="ECO:0000256" key="2">
    <source>
        <dbReference type="ARBA" id="ARBA00006024"/>
    </source>
</evidence>
<dbReference type="Pfam" id="PF00122">
    <property type="entry name" value="E1-E2_ATPase"/>
    <property type="match status" value="1"/>
</dbReference>
<dbReference type="EMBL" id="CP131062">
    <property type="protein sequence ID" value="WNY28398.1"/>
    <property type="molecule type" value="Genomic_DNA"/>
</dbReference>
<dbReference type="InterPro" id="IPR006121">
    <property type="entry name" value="HMA_dom"/>
</dbReference>
<keyword evidence="11 12" id="KW-0472">Membrane</keyword>
<dbReference type="GO" id="GO:0016887">
    <property type="term" value="F:ATP hydrolysis activity"/>
    <property type="evidence" value="ECO:0007669"/>
    <property type="project" value="InterPro"/>
</dbReference>
<keyword evidence="15" id="KW-1185">Reference proteome</keyword>
<dbReference type="InterPro" id="IPR008250">
    <property type="entry name" value="ATPase_P-typ_transduc_dom_A_sf"/>
</dbReference>
<dbReference type="PANTHER" id="PTHR48085">
    <property type="entry name" value="CADMIUM/ZINC-TRANSPORTING ATPASE HMA2-RELATED"/>
    <property type="match status" value="1"/>
</dbReference>
<dbReference type="PROSITE" id="PS01047">
    <property type="entry name" value="HMA_1"/>
    <property type="match status" value="2"/>
</dbReference>
<proteinExistence type="inferred from homology"/>
<evidence type="ECO:0000256" key="1">
    <source>
        <dbReference type="ARBA" id="ARBA00004651"/>
    </source>
</evidence>
<dbReference type="InterPro" id="IPR023299">
    <property type="entry name" value="ATPase_P-typ_cyto_dom_N"/>
</dbReference>
<evidence type="ECO:0000256" key="6">
    <source>
        <dbReference type="ARBA" id="ARBA00022723"/>
    </source>
</evidence>
<dbReference type="Pfam" id="PF00403">
    <property type="entry name" value="HMA"/>
    <property type="match status" value="2"/>
</dbReference>
<dbReference type="InterPro" id="IPR051014">
    <property type="entry name" value="Cation_Transport_ATPase_IB"/>
</dbReference>
<dbReference type="KEGG" id="mees:MmiEs2_05830"/>
<keyword evidence="7" id="KW-0547">Nucleotide-binding</keyword>
<dbReference type="SUPFAM" id="SSF55008">
    <property type="entry name" value="HMA, heavy metal-associated domain"/>
    <property type="match status" value="2"/>
</dbReference>
<feature type="transmembrane region" description="Helical" evidence="12">
    <location>
        <begin position="810"/>
        <end position="829"/>
    </location>
</feature>
<organism evidence="14 15">
    <name type="scientific">Methanimicrococcus stummii</name>
    <dbReference type="NCBI Taxonomy" id="3028294"/>
    <lineage>
        <taxon>Archaea</taxon>
        <taxon>Methanobacteriati</taxon>
        <taxon>Methanobacteriota</taxon>
        <taxon>Stenosarchaea group</taxon>
        <taxon>Methanomicrobia</taxon>
        <taxon>Methanosarcinales</taxon>
        <taxon>Methanosarcinaceae</taxon>
        <taxon>Methanimicrococcus</taxon>
    </lineage>
</organism>
<keyword evidence="4" id="KW-0597">Phosphoprotein</keyword>
<dbReference type="InterPro" id="IPR027256">
    <property type="entry name" value="P-typ_ATPase_IB"/>
</dbReference>
<dbReference type="PROSITE" id="PS50846">
    <property type="entry name" value="HMA_2"/>
    <property type="match status" value="2"/>
</dbReference>
<dbReference type="SUPFAM" id="SSF56784">
    <property type="entry name" value="HAD-like"/>
    <property type="match status" value="1"/>
</dbReference>
<dbReference type="InterPro" id="IPR059000">
    <property type="entry name" value="ATPase_P-type_domA"/>
</dbReference>
<dbReference type="GO" id="GO:0005524">
    <property type="term" value="F:ATP binding"/>
    <property type="evidence" value="ECO:0007669"/>
    <property type="project" value="UniProtKB-KW"/>
</dbReference>
<dbReference type="GO" id="GO:0046872">
    <property type="term" value="F:metal ion binding"/>
    <property type="evidence" value="ECO:0007669"/>
    <property type="project" value="UniProtKB-KW"/>
</dbReference>
<name>A0AA96VAQ6_9EURY</name>
<comment type="similarity">
    <text evidence="2">Belongs to the cation transport ATPase (P-type) (TC 3.A.3) family. Type IB subfamily.</text>
</comment>
<feature type="domain" description="HMA" evidence="13">
    <location>
        <begin position="80"/>
        <end position="147"/>
    </location>
</feature>
<dbReference type="InterPro" id="IPR036412">
    <property type="entry name" value="HAD-like_sf"/>
</dbReference>
<evidence type="ECO:0000256" key="9">
    <source>
        <dbReference type="ARBA" id="ARBA00022967"/>
    </source>
</evidence>
<dbReference type="PANTHER" id="PTHR48085:SF5">
    <property type="entry name" value="CADMIUM_ZINC-TRANSPORTING ATPASE HMA4-RELATED"/>
    <property type="match status" value="1"/>
</dbReference>
<dbReference type="PRINTS" id="PR00119">
    <property type="entry name" value="CATATPASE"/>
</dbReference>
<dbReference type="SUPFAM" id="SSF81665">
    <property type="entry name" value="Calcium ATPase, transmembrane domain M"/>
    <property type="match status" value="1"/>
</dbReference>
<dbReference type="InterPro" id="IPR017969">
    <property type="entry name" value="Heavy-metal-associated_CS"/>
</dbReference>
<dbReference type="NCBIfam" id="TIGR01525">
    <property type="entry name" value="ATPase-IB_hvy"/>
    <property type="match status" value="1"/>
</dbReference>
<keyword evidence="9" id="KW-1278">Translocase</keyword>
<dbReference type="GO" id="GO:0019829">
    <property type="term" value="F:ATPase-coupled monoatomic cation transmembrane transporter activity"/>
    <property type="evidence" value="ECO:0007669"/>
    <property type="project" value="InterPro"/>
</dbReference>
<evidence type="ECO:0000313" key="15">
    <source>
        <dbReference type="Proteomes" id="UP001302662"/>
    </source>
</evidence>
<evidence type="ECO:0000256" key="4">
    <source>
        <dbReference type="ARBA" id="ARBA00022553"/>
    </source>
</evidence>
<dbReference type="InterPro" id="IPR036163">
    <property type="entry name" value="HMA_dom_sf"/>
</dbReference>
<feature type="domain" description="HMA" evidence="13">
    <location>
        <begin position="2"/>
        <end position="66"/>
    </location>
</feature>
<dbReference type="Gene3D" id="3.30.70.100">
    <property type="match status" value="2"/>
</dbReference>
<keyword evidence="8 14" id="KW-0067">ATP-binding</keyword>
<dbReference type="Gene3D" id="3.40.50.1000">
    <property type="entry name" value="HAD superfamily/HAD-like"/>
    <property type="match status" value="1"/>
</dbReference>
<feature type="transmembrane region" description="Helical" evidence="12">
    <location>
        <begin position="260"/>
        <end position="279"/>
    </location>
</feature>
<dbReference type="CDD" id="cd07548">
    <property type="entry name" value="P-type_ATPase-Cd_Zn_Co_like"/>
    <property type="match status" value="1"/>
</dbReference>
<evidence type="ECO:0000256" key="11">
    <source>
        <dbReference type="ARBA" id="ARBA00023136"/>
    </source>
</evidence>
<gene>
    <name evidence="14" type="primary">kdpB</name>
    <name evidence="14" type="ORF">MmiEs2_05830</name>
</gene>
<protein>
    <submittedName>
        <fullName evidence="14">Potassium-transporting ATPase ATP-binding subunit</fullName>
    </submittedName>
</protein>
<dbReference type="GO" id="GO:0005886">
    <property type="term" value="C:plasma membrane"/>
    <property type="evidence" value="ECO:0007669"/>
    <property type="project" value="UniProtKB-SubCell"/>
</dbReference>
<keyword evidence="3" id="KW-1003">Cell membrane</keyword>
<dbReference type="Gene3D" id="3.40.1110.10">
    <property type="entry name" value="Calcium-transporting ATPase, cytoplasmic domain N"/>
    <property type="match status" value="1"/>
</dbReference>
<evidence type="ECO:0000256" key="7">
    <source>
        <dbReference type="ARBA" id="ARBA00022741"/>
    </source>
</evidence>
<feature type="transmembrane region" description="Helical" evidence="12">
    <location>
        <begin position="220"/>
        <end position="240"/>
    </location>
</feature>
<dbReference type="NCBIfam" id="TIGR01512">
    <property type="entry name" value="ATPase-IB2_Cd"/>
    <property type="match status" value="1"/>
</dbReference>
<dbReference type="InterPro" id="IPR023214">
    <property type="entry name" value="HAD_sf"/>
</dbReference>
<evidence type="ECO:0000256" key="10">
    <source>
        <dbReference type="ARBA" id="ARBA00022989"/>
    </source>
</evidence>
<comment type="subcellular location">
    <subcellularLocation>
        <location evidence="1">Cell membrane</location>
        <topology evidence="1">Multi-pass membrane protein</topology>
    </subcellularLocation>
</comment>
<dbReference type="Gene3D" id="2.70.150.10">
    <property type="entry name" value="Calcium-transporting ATPase, cytoplasmic transduction domain A"/>
    <property type="match status" value="1"/>
</dbReference>
<evidence type="ECO:0000259" key="13">
    <source>
        <dbReference type="PROSITE" id="PS50846"/>
    </source>
</evidence>
<sequence>MIQKEYLLKGLDCANCAAKIEIAVGKLDGVSEATVNFATETLIVNLKEEYAGDILPKIEKTVHSIESDVTVSEKIKRRSPPKEYLLKGLGCANCAAKIETAVGKSEGVSEASVNFATATLTVRFKDNSVDLLPEIEKIVHSIESHVEVLEKNKRTEFETVKTCRDACCETGAVSESESCESDPEMKCETKFETKSEKSDTKNSGKNSRFSAFQFIDKKRAARIIIGALVYLLGILIHVSHDTTLPLLSNLEIIHGTPVEYIVFIIAYLIIGGDVVYKAVRGILRREFFDENFLMTIATLGAFALGEYTEAVAVMLFYQVGELFQEMAVNRSRKSIYDMMDIRPDYAHKITDSGSGGYETVSPYDIEIGDAILVKPGEKIPLDGTILSGASMLDTSALTGESVPRTVREGDAILSGSINKNGTLTIRVDQLFEESTVSKILDLVENAASKKAPTEKFITRFSRYYTPLVTLAAVLIAVIPPLVLPGATFEDWIYRGLVFLVISCPCALVISVPLSYFGGIGAASKKGILVKGSNYLEGLTQVKTVVFDKTGTLSEGVFDVVRIDRSTGSTLSDDELMTLSAAAESYSNHPIAHSIVKAAEKSGGVVSNVSEHTEYPGLGIKAVFEGKTIAIGNLKLMAQENVSVSDLPEAGSDVETHIYVAVDGIFEGRISISDKIKPDSKDALARLKKSGVEKTVMVTGDTDKVGRAFAADLGLDDVYTEQLPHQKVEALEKIEAETKSVNPKSKVAFVGDGINDAPVLTRADIGIAVGGVGSDAAVEAADVVLMTGDPIQLADAFDIAKKTKSIVYQNIIFALGIKAVFMILGVFGIATMWEAVFADVGVTLLAVLNSMRLLRLK</sequence>
<dbReference type="NCBIfam" id="TIGR01494">
    <property type="entry name" value="ATPase_P-type"/>
    <property type="match status" value="1"/>
</dbReference>
<dbReference type="Proteomes" id="UP001302662">
    <property type="component" value="Chromosome"/>
</dbReference>
<evidence type="ECO:0000256" key="3">
    <source>
        <dbReference type="ARBA" id="ARBA00022475"/>
    </source>
</evidence>
<keyword evidence="6" id="KW-0479">Metal-binding</keyword>
<dbReference type="FunFam" id="2.70.150.10:FF:000002">
    <property type="entry name" value="Copper-transporting ATPase 1, putative"/>
    <property type="match status" value="1"/>
</dbReference>